<protein>
    <submittedName>
        <fullName evidence="12">Na(+) H(+) antiporter</fullName>
    </submittedName>
</protein>
<dbReference type="Proteomes" id="UP000051450">
    <property type="component" value="Unassembled WGS sequence"/>
</dbReference>
<dbReference type="STRING" id="1423719.FC66_GL000292"/>
<dbReference type="InterPro" id="IPR018422">
    <property type="entry name" value="Cation/H_exchanger_CPA1"/>
</dbReference>
<keyword evidence="9" id="KW-0739">Sodium transport</keyword>
<dbReference type="GO" id="GO:0098719">
    <property type="term" value="P:sodium ion import across plasma membrane"/>
    <property type="evidence" value="ECO:0007669"/>
    <property type="project" value="TreeGrafter"/>
</dbReference>
<dbReference type="GO" id="GO:0005886">
    <property type="term" value="C:plasma membrane"/>
    <property type="evidence" value="ECO:0007669"/>
    <property type="project" value="UniProtKB-SubCell"/>
</dbReference>
<keyword evidence="4 10" id="KW-0812">Transmembrane</keyword>
<keyword evidence="6" id="KW-0915">Sodium</keyword>
<dbReference type="GO" id="GO:0051453">
    <property type="term" value="P:regulation of intracellular pH"/>
    <property type="evidence" value="ECO:0007669"/>
    <property type="project" value="TreeGrafter"/>
</dbReference>
<gene>
    <name evidence="12" type="ORF">FC66_GL000292</name>
</gene>
<comment type="caution">
    <text evidence="12">The sequence shown here is derived from an EMBL/GenBank/DDBJ whole genome shotgun (WGS) entry which is preliminary data.</text>
</comment>
<dbReference type="OrthoDB" id="9809206at2"/>
<accession>A0A0R1HJK4</accession>
<evidence type="ECO:0000256" key="4">
    <source>
        <dbReference type="ARBA" id="ARBA00022692"/>
    </source>
</evidence>
<dbReference type="InterPro" id="IPR006153">
    <property type="entry name" value="Cation/H_exchanger_TM"/>
</dbReference>
<keyword evidence="8 10" id="KW-0472">Membrane</keyword>
<evidence type="ECO:0000256" key="8">
    <source>
        <dbReference type="ARBA" id="ARBA00023136"/>
    </source>
</evidence>
<name>A0A0R1HJK4_9LACO</name>
<dbReference type="Gene3D" id="6.10.140.1330">
    <property type="match status" value="1"/>
</dbReference>
<dbReference type="EMBL" id="AZDI01000001">
    <property type="protein sequence ID" value="KRK46668.1"/>
    <property type="molecule type" value="Genomic_DNA"/>
</dbReference>
<evidence type="ECO:0000256" key="10">
    <source>
        <dbReference type="SAM" id="Phobius"/>
    </source>
</evidence>
<evidence type="ECO:0000313" key="12">
    <source>
        <dbReference type="EMBL" id="KRK46668.1"/>
    </source>
</evidence>
<feature type="transmembrane region" description="Helical" evidence="10">
    <location>
        <begin position="378"/>
        <end position="397"/>
    </location>
</feature>
<evidence type="ECO:0000256" key="7">
    <source>
        <dbReference type="ARBA" id="ARBA00023065"/>
    </source>
</evidence>
<proteinExistence type="predicted"/>
<evidence type="ECO:0000256" key="1">
    <source>
        <dbReference type="ARBA" id="ARBA00004651"/>
    </source>
</evidence>
<evidence type="ECO:0000256" key="5">
    <source>
        <dbReference type="ARBA" id="ARBA00022989"/>
    </source>
</evidence>
<keyword evidence="3" id="KW-1003">Cell membrane</keyword>
<organism evidence="12 13">
    <name type="scientific">Dellaglioa algida DSM 15638</name>
    <dbReference type="NCBI Taxonomy" id="1423719"/>
    <lineage>
        <taxon>Bacteria</taxon>
        <taxon>Bacillati</taxon>
        <taxon>Bacillota</taxon>
        <taxon>Bacilli</taxon>
        <taxon>Lactobacillales</taxon>
        <taxon>Lactobacillaceae</taxon>
        <taxon>Dellaglioa</taxon>
    </lineage>
</organism>
<feature type="transmembrane region" description="Helical" evidence="10">
    <location>
        <begin position="276"/>
        <end position="297"/>
    </location>
</feature>
<evidence type="ECO:0000259" key="11">
    <source>
        <dbReference type="Pfam" id="PF00999"/>
    </source>
</evidence>
<evidence type="ECO:0000256" key="9">
    <source>
        <dbReference type="ARBA" id="ARBA00023201"/>
    </source>
</evidence>
<evidence type="ECO:0000256" key="2">
    <source>
        <dbReference type="ARBA" id="ARBA00022448"/>
    </source>
</evidence>
<feature type="transmembrane region" description="Helical" evidence="10">
    <location>
        <begin position="110"/>
        <end position="131"/>
    </location>
</feature>
<feature type="transmembrane region" description="Helical" evidence="10">
    <location>
        <begin position="31"/>
        <end position="49"/>
    </location>
</feature>
<dbReference type="AlphaFoldDB" id="A0A0R1HJK4"/>
<keyword evidence="13" id="KW-1185">Reference proteome</keyword>
<keyword evidence="7" id="KW-0406">Ion transport</keyword>
<dbReference type="Pfam" id="PF00999">
    <property type="entry name" value="Na_H_Exchanger"/>
    <property type="match status" value="1"/>
</dbReference>
<feature type="transmembrane region" description="Helical" evidence="10">
    <location>
        <begin position="239"/>
        <end position="255"/>
    </location>
</feature>
<sequence>MSSLSIILLLLGGVVIANVFAIKFPRIPQAFYQISIGLGLSLLPLFQHFELKPELFFMMIVAPIIFNEAQNTSRRALAKNILATLSLAIVLVGLTIVVTGFLAHTFLPELSLALAFALAAIVTPTDTVAVSSVTKNLPIPESMMNMLENESLFNDASGIVGLNLALTAFASGTFSINEGLNAFNASFFGGLLIGGFLGLIFVRIRLTLLSWHIEDTAVMIPIEIITPFLIYFISEEFGFSGILAVVAAGLIHGVQKDRLRLSSTKLQFVSSSLWKVLTDALNGFVFVVLGLTLPTVTLDLFKGSGFNSLILFAISLGIYAVMTLMRFLWARFALNMSSIKDNLTFALSGIHGTITLSMAYSLPLITISGAPFPMRNEIIFMAALVILISMIVPTLLLPRLIPKKNELAIPENTSHVRSKMVVYTVEQLNMTTVPSPERQIVIETLYNQQNFLKRPKKNDFYELLEKTQEIEENILRELLSSGQVSEKMVTWYEKFLVTTYQSTRGFSLKNLFMHLKFYLLRLFKKLAIKKGKRALSQVTEDQKSAFKKYYSSTKDEFILMEESGYQAAITYLTSITTVENSMTVTMVRQFLSVRHRRSFSNETELISQNNIFISAFQLEYNFVQLQLEQNLISRETANSLREQISYDEMVYMQNTDSFSS</sequence>
<evidence type="ECO:0000256" key="6">
    <source>
        <dbReference type="ARBA" id="ARBA00023053"/>
    </source>
</evidence>
<keyword evidence="5 10" id="KW-1133">Transmembrane helix</keyword>
<reference evidence="12 13" key="1">
    <citation type="journal article" date="2015" name="Genome Announc.">
        <title>Expanding the biotechnology potential of lactobacilli through comparative genomics of 213 strains and associated genera.</title>
        <authorList>
            <person name="Sun Z."/>
            <person name="Harris H.M."/>
            <person name="McCann A."/>
            <person name="Guo C."/>
            <person name="Argimon S."/>
            <person name="Zhang W."/>
            <person name="Yang X."/>
            <person name="Jeffery I.B."/>
            <person name="Cooney J.C."/>
            <person name="Kagawa T.F."/>
            <person name="Liu W."/>
            <person name="Song Y."/>
            <person name="Salvetti E."/>
            <person name="Wrobel A."/>
            <person name="Rasinkangas P."/>
            <person name="Parkhill J."/>
            <person name="Rea M.C."/>
            <person name="O'Sullivan O."/>
            <person name="Ritari J."/>
            <person name="Douillard F.P."/>
            <person name="Paul Ross R."/>
            <person name="Yang R."/>
            <person name="Briner A.E."/>
            <person name="Felis G.E."/>
            <person name="de Vos W.M."/>
            <person name="Barrangou R."/>
            <person name="Klaenhammer T.R."/>
            <person name="Caufield P.W."/>
            <person name="Cui Y."/>
            <person name="Zhang H."/>
            <person name="O'Toole P.W."/>
        </authorList>
    </citation>
    <scope>NUCLEOTIDE SEQUENCE [LARGE SCALE GENOMIC DNA]</scope>
    <source>
        <strain evidence="12 13">DSM 15638</strain>
    </source>
</reference>
<dbReference type="RefSeq" id="WP_057973608.1">
    <property type="nucleotide sequence ID" value="NZ_AZDI01000001.1"/>
</dbReference>
<feature type="transmembrane region" description="Helical" evidence="10">
    <location>
        <begin position="81"/>
        <end position="104"/>
    </location>
</feature>
<feature type="transmembrane region" description="Helical" evidence="10">
    <location>
        <begin position="152"/>
        <end position="176"/>
    </location>
</feature>
<evidence type="ECO:0000313" key="13">
    <source>
        <dbReference type="Proteomes" id="UP000051450"/>
    </source>
</evidence>
<dbReference type="PANTHER" id="PTHR10110">
    <property type="entry name" value="SODIUM/HYDROGEN EXCHANGER"/>
    <property type="match status" value="1"/>
</dbReference>
<comment type="subcellular location">
    <subcellularLocation>
        <location evidence="1">Cell membrane</location>
        <topology evidence="1">Multi-pass membrane protein</topology>
    </subcellularLocation>
</comment>
<feature type="transmembrane region" description="Helical" evidence="10">
    <location>
        <begin position="309"/>
        <end position="329"/>
    </location>
</feature>
<feature type="transmembrane region" description="Helical" evidence="10">
    <location>
        <begin position="182"/>
        <end position="204"/>
    </location>
</feature>
<keyword evidence="2" id="KW-0813">Transport</keyword>
<feature type="domain" description="Cation/H+ exchanger transmembrane" evidence="11">
    <location>
        <begin position="14"/>
        <end position="399"/>
    </location>
</feature>
<feature type="transmembrane region" description="Helical" evidence="10">
    <location>
        <begin position="350"/>
        <end position="372"/>
    </location>
</feature>
<dbReference type="GO" id="GO:0015385">
    <property type="term" value="F:sodium:proton antiporter activity"/>
    <property type="evidence" value="ECO:0007669"/>
    <property type="project" value="InterPro"/>
</dbReference>
<dbReference type="GO" id="GO:0015386">
    <property type="term" value="F:potassium:proton antiporter activity"/>
    <property type="evidence" value="ECO:0007669"/>
    <property type="project" value="TreeGrafter"/>
</dbReference>
<dbReference type="PANTHER" id="PTHR10110:SF86">
    <property type="entry name" value="SODIUM_HYDROGEN EXCHANGER 7"/>
    <property type="match status" value="1"/>
</dbReference>
<dbReference type="PATRIC" id="fig|1423719.4.peg.294"/>
<evidence type="ECO:0000256" key="3">
    <source>
        <dbReference type="ARBA" id="ARBA00022475"/>
    </source>
</evidence>